<evidence type="ECO:0000256" key="2">
    <source>
        <dbReference type="ARBA" id="ARBA00022527"/>
    </source>
</evidence>
<comment type="catalytic activity">
    <reaction evidence="8">
        <text>L-seryl-[protein] + ATP = O-phospho-L-seryl-[protein] + ADP + H(+)</text>
        <dbReference type="Rhea" id="RHEA:17989"/>
        <dbReference type="Rhea" id="RHEA-COMP:9863"/>
        <dbReference type="Rhea" id="RHEA-COMP:11604"/>
        <dbReference type="ChEBI" id="CHEBI:15378"/>
        <dbReference type="ChEBI" id="CHEBI:29999"/>
        <dbReference type="ChEBI" id="CHEBI:30616"/>
        <dbReference type="ChEBI" id="CHEBI:83421"/>
        <dbReference type="ChEBI" id="CHEBI:456216"/>
        <dbReference type="EC" id="2.7.11.1"/>
    </reaction>
</comment>
<evidence type="ECO:0000256" key="1">
    <source>
        <dbReference type="ARBA" id="ARBA00012513"/>
    </source>
</evidence>
<dbReference type="PANTHER" id="PTHR47634">
    <property type="entry name" value="PROTEIN KINASE DOMAIN-CONTAINING PROTEIN-RELATED"/>
    <property type="match status" value="1"/>
</dbReference>
<evidence type="ECO:0000256" key="8">
    <source>
        <dbReference type="ARBA" id="ARBA00048679"/>
    </source>
</evidence>
<dbReference type="InterPro" id="IPR011009">
    <property type="entry name" value="Kinase-like_dom_sf"/>
</dbReference>
<keyword evidence="11" id="KW-1185">Reference proteome</keyword>
<protein>
    <recommendedName>
        <fullName evidence="1">non-specific serine/threonine protein kinase</fullName>
        <ecNumber evidence="1">2.7.11.1</ecNumber>
    </recommendedName>
</protein>
<dbReference type="InterPro" id="IPR000719">
    <property type="entry name" value="Prot_kinase_dom"/>
</dbReference>
<dbReference type="GO" id="GO:0000245">
    <property type="term" value="P:spliceosomal complex assembly"/>
    <property type="evidence" value="ECO:0007669"/>
    <property type="project" value="TreeGrafter"/>
</dbReference>
<dbReference type="AlphaFoldDB" id="A0A5N6Z4I4"/>
<evidence type="ECO:0000256" key="6">
    <source>
        <dbReference type="ARBA" id="ARBA00022840"/>
    </source>
</evidence>
<dbReference type="OrthoDB" id="5979581at2759"/>
<dbReference type="GO" id="GO:0050684">
    <property type="term" value="P:regulation of mRNA processing"/>
    <property type="evidence" value="ECO:0007669"/>
    <property type="project" value="TreeGrafter"/>
</dbReference>
<keyword evidence="6" id="KW-0067">ATP-binding</keyword>
<dbReference type="Gene3D" id="1.10.510.10">
    <property type="entry name" value="Transferase(Phosphotransferase) domain 1"/>
    <property type="match status" value="1"/>
</dbReference>
<dbReference type="SUPFAM" id="SSF56112">
    <property type="entry name" value="Protein kinase-like (PK-like)"/>
    <property type="match status" value="1"/>
</dbReference>
<comment type="catalytic activity">
    <reaction evidence="7">
        <text>L-threonyl-[protein] + ATP = O-phospho-L-threonyl-[protein] + ADP + H(+)</text>
        <dbReference type="Rhea" id="RHEA:46608"/>
        <dbReference type="Rhea" id="RHEA-COMP:11060"/>
        <dbReference type="Rhea" id="RHEA-COMP:11605"/>
        <dbReference type="ChEBI" id="CHEBI:15378"/>
        <dbReference type="ChEBI" id="CHEBI:30013"/>
        <dbReference type="ChEBI" id="CHEBI:30616"/>
        <dbReference type="ChEBI" id="CHEBI:61977"/>
        <dbReference type="ChEBI" id="CHEBI:456216"/>
        <dbReference type="EC" id="2.7.11.1"/>
    </reaction>
</comment>
<name>A0A5N6Z4I4_9EURO</name>
<dbReference type="EMBL" id="ML739126">
    <property type="protein sequence ID" value="KAE8352564.1"/>
    <property type="molecule type" value="Genomic_DNA"/>
</dbReference>
<dbReference type="PROSITE" id="PS50011">
    <property type="entry name" value="PROTEIN_KINASE_DOM"/>
    <property type="match status" value="1"/>
</dbReference>
<dbReference type="GO" id="GO:0004674">
    <property type="term" value="F:protein serine/threonine kinase activity"/>
    <property type="evidence" value="ECO:0007669"/>
    <property type="project" value="UniProtKB-KW"/>
</dbReference>
<keyword evidence="2" id="KW-0723">Serine/threonine-protein kinase</keyword>
<dbReference type="SMART" id="SM00220">
    <property type="entry name" value="S_TKc"/>
    <property type="match status" value="1"/>
</dbReference>
<gene>
    <name evidence="10" type="ORF">BDV28DRAFT_123924</name>
</gene>
<accession>A0A5N6Z4I4</accession>
<dbReference type="InterPro" id="IPR051334">
    <property type="entry name" value="SRPK"/>
</dbReference>
<dbReference type="PANTHER" id="PTHR47634:SF9">
    <property type="entry name" value="PROTEIN KINASE DOMAIN-CONTAINING PROTEIN-RELATED"/>
    <property type="match status" value="1"/>
</dbReference>
<sequence length="416" mass="48007">MASIFRLPSRLSRQFFSWRPLFQRPASPVREFSQSNFSLLDSTEKLEEETLSWYSPDDFYPVKIGEVFQSRYQVIGKLGYGGYSTVWLCRDLQQHAYVTLKVFERNSAEGKRETETYHHLNSLPKVDHAGSQLIRKTLDSFQITSAEGNFGCLVHPPLGISLYDFRTQLRAKVLPENIVKLTLIHLLLALDYLHTEAGIIHTDIQEKNIMMAIEDTSILANFEEEEKSSPSPRKIVGDRVIYASRKLRKTKQHGRPTLCDFGQARFGSNNYSGDIQPYIYRAPEVLLRMPWNEKVDIWNVGVLTWDLFQQGHLFYARDSDKKSSDGHHLAEMIAIMGPPPKEMMQNSVYATDFFDGEGNWKGTIDIPPVSLEKLEGNLEGEPQQLFLQFLRKMLTWKPEERESARELLDDPWLRSP</sequence>
<evidence type="ECO:0000313" key="10">
    <source>
        <dbReference type="EMBL" id="KAE8352564.1"/>
    </source>
</evidence>
<keyword evidence="3" id="KW-0808">Transferase</keyword>
<evidence type="ECO:0000313" key="11">
    <source>
        <dbReference type="Proteomes" id="UP000327118"/>
    </source>
</evidence>
<evidence type="ECO:0000256" key="5">
    <source>
        <dbReference type="ARBA" id="ARBA00022777"/>
    </source>
</evidence>
<dbReference type="Pfam" id="PF00069">
    <property type="entry name" value="Pkinase"/>
    <property type="match status" value="1"/>
</dbReference>
<evidence type="ECO:0000256" key="4">
    <source>
        <dbReference type="ARBA" id="ARBA00022741"/>
    </source>
</evidence>
<dbReference type="Gene3D" id="3.30.200.20">
    <property type="entry name" value="Phosphorylase Kinase, domain 1"/>
    <property type="match status" value="1"/>
</dbReference>
<evidence type="ECO:0000256" key="3">
    <source>
        <dbReference type="ARBA" id="ARBA00022679"/>
    </source>
</evidence>
<evidence type="ECO:0000259" key="9">
    <source>
        <dbReference type="PROSITE" id="PS50011"/>
    </source>
</evidence>
<reference evidence="11" key="1">
    <citation type="submission" date="2019-04" db="EMBL/GenBank/DDBJ databases">
        <title>Friends and foes A comparative genomics studyof 23 Aspergillus species from section Flavi.</title>
        <authorList>
            <consortium name="DOE Joint Genome Institute"/>
            <person name="Kjaerbolling I."/>
            <person name="Vesth T."/>
            <person name="Frisvad J.C."/>
            <person name="Nybo J.L."/>
            <person name="Theobald S."/>
            <person name="Kildgaard S."/>
            <person name="Isbrandt T."/>
            <person name="Kuo A."/>
            <person name="Sato A."/>
            <person name="Lyhne E.K."/>
            <person name="Kogle M.E."/>
            <person name="Wiebenga A."/>
            <person name="Kun R.S."/>
            <person name="Lubbers R.J."/>
            <person name="Makela M.R."/>
            <person name="Barry K."/>
            <person name="Chovatia M."/>
            <person name="Clum A."/>
            <person name="Daum C."/>
            <person name="Haridas S."/>
            <person name="He G."/>
            <person name="LaButti K."/>
            <person name="Lipzen A."/>
            <person name="Mondo S."/>
            <person name="Riley R."/>
            <person name="Salamov A."/>
            <person name="Simmons B.A."/>
            <person name="Magnuson J.K."/>
            <person name="Henrissat B."/>
            <person name="Mortensen U.H."/>
            <person name="Larsen T.O."/>
            <person name="Devries R.P."/>
            <person name="Grigoriev I.V."/>
            <person name="Machida M."/>
            <person name="Baker S.E."/>
            <person name="Andersen M.R."/>
        </authorList>
    </citation>
    <scope>NUCLEOTIDE SEQUENCE [LARGE SCALE GENOMIC DNA]</scope>
    <source>
        <strain evidence="11">CBS 553.77</strain>
    </source>
</reference>
<organism evidence="10 11">
    <name type="scientific">Aspergillus coremiiformis</name>
    <dbReference type="NCBI Taxonomy" id="138285"/>
    <lineage>
        <taxon>Eukaryota</taxon>
        <taxon>Fungi</taxon>
        <taxon>Dikarya</taxon>
        <taxon>Ascomycota</taxon>
        <taxon>Pezizomycotina</taxon>
        <taxon>Eurotiomycetes</taxon>
        <taxon>Eurotiomycetidae</taxon>
        <taxon>Eurotiales</taxon>
        <taxon>Aspergillaceae</taxon>
        <taxon>Aspergillus</taxon>
        <taxon>Aspergillus subgen. Circumdati</taxon>
    </lineage>
</organism>
<keyword evidence="4" id="KW-0547">Nucleotide-binding</keyword>
<dbReference type="EC" id="2.7.11.1" evidence="1"/>
<dbReference type="Proteomes" id="UP000327118">
    <property type="component" value="Unassembled WGS sequence"/>
</dbReference>
<evidence type="ECO:0000256" key="7">
    <source>
        <dbReference type="ARBA" id="ARBA00047899"/>
    </source>
</evidence>
<keyword evidence="5 10" id="KW-0418">Kinase</keyword>
<dbReference type="GO" id="GO:0005524">
    <property type="term" value="F:ATP binding"/>
    <property type="evidence" value="ECO:0007669"/>
    <property type="project" value="UniProtKB-KW"/>
</dbReference>
<proteinExistence type="predicted"/>
<feature type="domain" description="Protein kinase" evidence="9">
    <location>
        <begin position="72"/>
        <end position="413"/>
    </location>
</feature>